<comment type="caution">
    <text evidence="1">The sequence shown here is derived from an EMBL/GenBank/DDBJ whole genome shotgun (WGS) entry which is preliminary data.</text>
</comment>
<gene>
    <name evidence="1" type="ORF">F2Q69_00037229</name>
</gene>
<accession>A0A8S9SQ67</accession>
<sequence>MANLFVESEVIVYKEMVGDPVYDIYDDESRIQDESNDVEVKDVGSWREEVLLQKILVEVNLELHNSRFGNHGASWAFVKTDPIKATTHHRNKEHMYFNLRLITLFKVEQNYIFSFGKYYQWKKKKRKNKELKTMIKIRGRIFSHYKKTHRIPTAVPTDTKVVGNL</sequence>
<evidence type="ECO:0000313" key="2">
    <source>
        <dbReference type="Proteomes" id="UP000712600"/>
    </source>
</evidence>
<name>A0A8S9SQ67_BRACR</name>
<protein>
    <submittedName>
        <fullName evidence="1">Uncharacterized protein</fullName>
    </submittedName>
</protein>
<reference evidence="1" key="1">
    <citation type="submission" date="2019-12" db="EMBL/GenBank/DDBJ databases">
        <title>Genome sequencing and annotation of Brassica cretica.</title>
        <authorList>
            <person name="Studholme D.J."/>
            <person name="Sarris P."/>
        </authorList>
    </citation>
    <scope>NUCLEOTIDE SEQUENCE</scope>
    <source>
        <strain evidence="1">PFS-109/04</strain>
        <tissue evidence="1">Leaf</tissue>
    </source>
</reference>
<dbReference type="AlphaFoldDB" id="A0A8S9SQ67"/>
<evidence type="ECO:0000313" key="1">
    <source>
        <dbReference type="EMBL" id="KAF3603069.1"/>
    </source>
</evidence>
<proteinExistence type="predicted"/>
<dbReference type="EMBL" id="QGKX02000004">
    <property type="protein sequence ID" value="KAF3603069.1"/>
    <property type="molecule type" value="Genomic_DNA"/>
</dbReference>
<dbReference type="Proteomes" id="UP000712600">
    <property type="component" value="Unassembled WGS sequence"/>
</dbReference>
<organism evidence="1 2">
    <name type="scientific">Brassica cretica</name>
    <name type="common">Mustard</name>
    <dbReference type="NCBI Taxonomy" id="69181"/>
    <lineage>
        <taxon>Eukaryota</taxon>
        <taxon>Viridiplantae</taxon>
        <taxon>Streptophyta</taxon>
        <taxon>Embryophyta</taxon>
        <taxon>Tracheophyta</taxon>
        <taxon>Spermatophyta</taxon>
        <taxon>Magnoliopsida</taxon>
        <taxon>eudicotyledons</taxon>
        <taxon>Gunneridae</taxon>
        <taxon>Pentapetalae</taxon>
        <taxon>rosids</taxon>
        <taxon>malvids</taxon>
        <taxon>Brassicales</taxon>
        <taxon>Brassicaceae</taxon>
        <taxon>Brassiceae</taxon>
        <taxon>Brassica</taxon>
    </lineage>
</organism>